<evidence type="ECO:0000313" key="2">
    <source>
        <dbReference type="Proteomes" id="UP000694414"/>
    </source>
</evidence>
<sequence length="204" mass="24584">IVEMMKEEETANEIKKKMEGKTTQGIEGLKRYYLVHEREKKHIERHIHRTGQAREFTNKTFKQVLRPLSETLPKIMPEEHSIHNTQRRKQANAREQMQIKDHQERMIRGRELTEQRLKERILRKSQSQLPTHEKRERIKKEIKEFERVIAYPLFQPLSRSRIKVNILMEKSQNGEEANTIIKPYQRRFLAVPPFLRSQIGKIKD</sequence>
<protein>
    <submittedName>
        <fullName evidence="1">Uncharacterized protein</fullName>
    </submittedName>
</protein>
<proteinExistence type="predicted"/>
<name>A0A8C8ZAM7_PROSS</name>
<accession>A0A8C8ZAM7</accession>
<dbReference type="GeneTree" id="ENSGT00390000016534"/>
<reference evidence="1" key="2">
    <citation type="submission" date="2025-09" db="UniProtKB">
        <authorList>
            <consortium name="Ensembl"/>
        </authorList>
    </citation>
    <scope>IDENTIFICATION</scope>
</reference>
<dbReference type="Ensembl" id="ENSPSMT00000017499.1">
    <property type="protein sequence ID" value="ENSPSMP00000015079.1"/>
    <property type="gene ID" value="ENSPSMG00000010771.1"/>
</dbReference>
<dbReference type="AlphaFoldDB" id="A0A8C8ZAM7"/>
<dbReference type="PANTHER" id="PTHR41403">
    <property type="entry name" value="RCG43477-RELATED"/>
    <property type="match status" value="1"/>
</dbReference>
<dbReference type="PANTHER" id="PTHR41403:SF3">
    <property type="entry name" value="ZNRD1 ANTISENSE RNA 1-RELATED"/>
    <property type="match status" value="1"/>
</dbReference>
<reference evidence="1" key="1">
    <citation type="submission" date="2025-08" db="UniProtKB">
        <authorList>
            <consortium name="Ensembl"/>
        </authorList>
    </citation>
    <scope>IDENTIFICATION</scope>
</reference>
<evidence type="ECO:0000313" key="1">
    <source>
        <dbReference type="Ensembl" id="ENSPSMP00000015079.1"/>
    </source>
</evidence>
<organism evidence="1 2">
    <name type="scientific">Prolemur simus</name>
    <name type="common">Greater bamboo lemur</name>
    <name type="synonym">Hapalemur simus</name>
    <dbReference type="NCBI Taxonomy" id="1328070"/>
    <lineage>
        <taxon>Eukaryota</taxon>
        <taxon>Metazoa</taxon>
        <taxon>Chordata</taxon>
        <taxon>Craniata</taxon>
        <taxon>Vertebrata</taxon>
        <taxon>Euteleostomi</taxon>
        <taxon>Mammalia</taxon>
        <taxon>Eutheria</taxon>
        <taxon>Euarchontoglires</taxon>
        <taxon>Primates</taxon>
        <taxon>Strepsirrhini</taxon>
        <taxon>Lemuriformes</taxon>
        <taxon>Lemuridae</taxon>
        <taxon>Prolemur</taxon>
    </lineage>
</organism>
<dbReference type="Proteomes" id="UP000694414">
    <property type="component" value="Unplaced"/>
</dbReference>
<dbReference type="InterPro" id="IPR040005">
    <property type="entry name" value="Polr1has"/>
</dbReference>
<keyword evidence="2" id="KW-1185">Reference proteome</keyword>